<feature type="domain" description="Kazal-like" evidence="8">
    <location>
        <begin position="80"/>
        <end position="145"/>
    </location>
</feature>
<feature type="domain" description="Kazal-like" evidence="8">
    <location>
        <begin position="23"/>
        <end position="79"/>
    </location>
</feature>
<dbReference type="GeneTree" id="ENSGT00940000165772"/>
<reference evidence="9" key="2">
    <citation type="submission" date="2025-09" db="UniProtKB">
        <authorList>
            <consortium name="Ensembl"/>
        </authorList>
    </citation>
    <scope>IDENTIFICATION</scope>
</reference>
<reference evidence="9" key="1">
    <citation type="submission" date="2025-08" db="UniProtKB">
        <authorList>
            <consortium name="Ensembl"/>
        </authorList>
    </citation>
    <scope>IDENTIFICATION</scope>
</reference>
<dbReference type="GO" id="GO:0004867">
    <property type="term" value="F:serine-type endopeptidase inhibitor activity"/>
    <property type="evidence" value="ECO:0007669"/>
    <property type="project" value="UniProtKB-KW"/>
</dbReference>
<dbReference type="PANTHER" id="PTHR21312:SF28">
    <property type="entry name" value="OVOINHIBITOR-RELATED"/>
    <property type="match status" value="1"/>
</dbReference>
<dbReference type="Gene3D" id="3.30.60.30">
    <property type="match status" value="3"/>
</dbReference>
<feature type="domain" description="Kazal-like" evidence="8">
    <location>
        <begin position="146"/>
        <end position="202"/>
    </location>
</feature>
<evidence type="ECO:0000256" key="6">
    <source>
        <dbReference type="ARBA" id="ARBA00023157"/>
    </source>
</evidence>
<accession>A0A8C3F357</accession>
<protein>
    <recommendedName>
        <fullName evidence="8">Kazal-like domain-containing protein</fullName>
    </recommendedName>
</protein>
<dbReference type="PROSITE" id="PS51465">
    <property type="entry name" value="KAZAL_2"/>
    <property type="match status" value="3"/>
</dbReference>
<keyword evidence="7" id="KW-0325">Glycoprotein</keyword>
<keyword evidence="2" id="KW-0964">Secreted</keyword>
<organism evidence="9 10">
    <name type="scientific">Chrysemys picta bellii</name>
    <name type="common">Western painted turtle</name>
    <name type="synonym">Emys bellii</name>
    <dbReference type="NCBI Taxonomy" id="8478"/>
    <lineage>
        <taxon>Eukaryota</taxon>
        <taxon>Metazoa</taxon>
        <taxon>Chordata</taxon>
        <taxon>Craniata</taxon>
        <taxon>Vertebrata</taxon>
        <taxon>Euteleostomi</taxon>
        <taxon>Archelosauria</taxon>
        <taxon>Testudinata</taxon>
        <taxon>Testudines</taxon>
        <taxon>Cryptodira</taxon>
        <taxon>Durocryptodira</taxon>
        <taxon>Testudinoidea</taxon>
        <taxon>Emydidae</taxon>
        <taxon>Chrysemys</taxon>
    </lineage>
</organism>
<keyword evidence="4" id="KW-0677">Repeat</keyword>
<comment type="subcellular location">
    <subcellularLocation>
        <location evidence="1">Secreted</location>
    </subcellularLocation>
</comment>
<dbReference type="PROSITE" id="PS00282">
    <property type="entry name" value="KAZAL_1"/>
    <property type="match status" value="2"/>
</dbReference>
<dbReference type="Proteomes" id="UP000694380">
    <property type="component" value="Unplaced"/>
</dbReference>
<keyword evidence="5" id="KW-0722">Serine protease inhibitor</keyword>
<name>A0A8C3F357_CHRPI</name>
<dbReference type="FunFam" id="3.30.60.30:FF:000036">
    <property type="entry name" value="Ovomucoid"/>
    <property type="match status" value="2"/>
</dbReference>
<dbReference type="Ensembl" id="ENSCPBT00000001884.1">
    <property type="protein sequence ID" value="ENSCPBP00000001525.1"/>
    <property type="gene ID" value="ENSCPBG00000001220.1"/>
</dbReference>
<keyword evidence="6" id="KW-1015">Disulfide bond</keyword>
<proteinExistence type="predicted"/>
<dbReference type="SUPFAM" id="SSF100895">
    <property type="entry name" value="Kazal-type serine protease inhibitors"/>
    <property type="match status" value="3"/>
</dbReference>
<evidence type="ECO:0000256" key="7">
    <source>
        <dbReference type="ARBA" id="ARBA00023180"/>
    </source>
</evidence>
<dbReference type="InterPro" id="IPR002350">
    <property type="entry name" value="Kazal_dom"/>
</dbReference>
<dbReference type="AlphaFoldDB" id="A0A8C3F357"/>
<evidence type="ECO:0000259" key="8">
    <source>
        <dbReference type="PROSITE" id="PS51465"/>
    </source>
</evidence>
<evidence type="ECO:0000256" key="1">
    <source>
        <dbReference type="ARBA" id="ARBA00004613"/>
    </source>
</evidence>
<evidence type="ECO:0000256" key="5">
    <source>
        <dbReference type="ARBA" id="ARBA00022900"/>
    </source>
</evidence>
<evidence type="ECO:0000256" key="2">
    <source>
        <dbReference type="ARBA" id="ARBA00022525"/>
    </source>
</evidence>
<evidence type="ECO:0000256" key="4">
    <source>
        <dbReference type="ARBA" id="ARBA00022737"/>
    </source>
</evidence>
<evidence type="ECO:0000313" key="9">
    <source>
        <dbReference type="Ensembl" id="ENSCPBP00000001525.1"/>
    </source>
</evidence>
<evidence type="ECO:0000256" key="3">
    <source>
        <dbReference type="ARBA" id="ARBA00022690"/>
    </source>
</evidence>
<keyword evidence="3" id="KW-0646">Protease inhibitor</keyword>
<dbReference type="Pfam" id="PF00050">
    <property type="entry name" value="Kazal_1"/>
    <property type="match status" value="3"/>
</dbReference>
<keyword evidence="10" id="KW-1185">Reference proteome</keyword>
<sequence>RSVAPMASLTPMIVCCVPITCNECTSYRRTTTDNGKVLVVCPRILQTVCGTDGVTYANECEMCAHNLEVTPGHHWDCLTLLLQVDCSKYRRVTTKDGNVLTACPLILDEVCGTDGVTYPSECGLCSHNFERGTSITKKHDGKCKQETAEVDCSDYVEPSPICTMEYFAHCGSDGTTYSNKCHFCNAVAVTKGALTFNHFGEC</sequence>
<dbReference type="CDD" id="cd00104">
    <property type="entry name" value="KAZAL_FS"/>
    <property type="match status" value="1"/>
</dbReference>
<dbReference type="PANTHER" id="PTHR21312">
    <property type="entry name" value="SERINE PROTEASE INHIBITOR"/>
    <property type="match status" value="1"/>
</dbReference>
<dbReference type="FunFam" id="3.30.60.30:FF:000037">
    <property type="entry name" value="Ovomucoid"/>
    <property type="match status" value="1"/>
</dbReference>
<dbReference type="SMART" id="SM00280">
    <property type="entry name" value="KAZAL"/>
    <property type="match status" value="3"/>
</dbReference>
<dbReference type="InterPro" id="IPR036058">
    <property type="entry name" value="Kazal_dom_sf"/>
</dbReference>
<evidence type="ECO:0000313" key="10">
    <source>
        <dbReference type="Proteomes" id="UP000694380"/>
    </source>
</evidence>
<dbReference type="GO" id="GO:0005576">
    <property type="term" value="C:extracellular region"/>
    <property type="evidence" value="ECO:0007669"/>
    <property type="project" value="UniProtKB-SubCell"/>
</dbReference>